<dbReference type="EMBL" id="HF936526">
    <property type="protein sequence ID" value="CCX34407.1"/>
    <property type="molecule type" value="Genomic_DNA"/>
</dbReference>
<dbReference type="Proteomes" id="UP000018144">
    <property type="component" value="Unassembled WGS sequence"/>
</dbReference>
<dbReference type="AlphaFoldDB" id="U4LVA5"/>
<evidence type="ECO:0000313" key="2">
    <source>
        <dbReference type="EMBL" id="CCX34407.1"/>
    </source>
</evidence>
<evidence type="ECO:0000313" key="3">
    <source>
        <dbReference type="Proteomes" id="UP000018144"/>
    </source>
</evidence>
<feature type="region of interest" description="Disordered" evidence="1">
    <location>
        <begin position="1"/>
        <end position="50"/>
    </location>
</feature>
<sequence>MSSNVRGSRNRGVPHYLAKGNKKPAQKSFPVTAVPHGLDRSLPPPSRQGYNPSVNHSLNHHQLYAEINTLEPHRDRFLPPAHHKVSVDCNSPKPQDGFAQRSPLHAASLPRADHEVPAGYSSPRPQDGFTPQPLLRPAIERSATFHYETRDPHYPVSNHHPSHQQTYLPDVYHPGPHGYEALSVFHSPMPQAGFPPHPQLRDASQVSQYSGSHQVPVHLNHHTDHTTLPSHQTPPLRRTNTEPTGYYRLHHQEFSTPVAQVESNVPVPLFALPLRQTNPEPVVPQSIDLAEYHPYSPQETQNTTSHEFIAKHQARVPPLHLNLDQPRVTQIPCPPESPAPFSPSLNLDLITGPYIRDPDAPPSPIWGPYVPCEFMHE</sequence>
<keyword evidence="3" id="KW-1185">Reference proteome</keyword>
<organism evidence="2 3">
    <name type="scientific">Pyronema omphalodes (strain CBS 100304)</name>
    <name type="common">Pyronema confluens</name>
    <dbReference type="NCBI Taxonomy" id="1076935"/>
    <lineage>
        <taxon>Eukaryota</taxon>
        <taxon>Fungi</taxon>
        <taxon>Dikarya</taxon>
        <taxon>Ascomycota</taxon>
        <taxon>Pezizomycotina</taxon>
        <taxon>Pezizomycetes</taxon>
        <taxon>Pezizales</taxon>
        <taxon>Pyronemataceae</taxon>
        <taxon>Pyronema</taxon>
    </lineage>
</organism>
<name>U4LVA5_PYROM</name>
<proteinExistence type="predicted"/>
<protein>
    <submittedName>
        <fullName evidence="2">Uncharacterized protein</fullName>
    </submittedName>
</protein>
<gene>
    <name evidence="2" type="ORF">PCON_03619</name>
</gene>
<evidence type="ECO:0000256" key="1">
    <source>
        <dbReference type="SAM" id="MobiDB-lite"/>
    </source>
</evidence>
<accession>U4LVA5</accession>
<reference evidence="2 3" key="1">
    <citation type="journal article" date="2013" name="PLoS Genet.">
        <title>The genome and development-dependent transcriptomes of Pyronema confluens: a window into fungal evolution.</title>
        <authorList>
            <person name="Traeger S."/>
            <person name="Altegoer F."/>
            <person name="Freitag M."/>
            <person name="Gabaldon T."/>
            <person name="Kempken F."/>
            <person name="Kumar A."/>
            <person name="Marcet-Houben M."/>
            <person name="Poggeler S."/>
            <person name="Stajich J.E."/>
            <person name="Nowrousian M."/>
        </authorList>
    </citation>
    <scope>NUCLEOTIDE SEQUENCE [LARGE SCALE GENOMIC DNA]</scope>
    <source>
        <strain evidence="3">CBS 100304</strain>
        <tissue evidence="2">Vegetative mycelium</tissue>
    </source>
</reference>